<protein>
    <submittedName>
        <fullName evidence="2">Uncharacterized protein</fullName>
    </submittedName>
</protein>
<dbReference type="Proteomes" id="UP000001294">
    <property type="component" value="Unassembled WGS sequence"/>
</dbReference>
<dbReference type="AlphaFoldDB" id="B6QSM7"/>
<evidence type="ECO:0000313" key="2">
    <source>
        <dbReference type="EMBL" id="EEA19422.1"/>
    </source>
</evidence>
<feature type="region of interest" description="Disordered" evidence="1">
    <location>
        <begin position="1"/>
        <end position="21"/>
    </location>
</feature>
<organism evidence="2 3">
    <name type="scientific">Talaromyces marneffei (strain ATCC 18224 / CBS 334.59 / QM 7333)</name>
    <name type="common">Penicillium marneffei</name>
    <dbReference type="NCBI Taxonomy" id="441960"/>
    <lineage>
        <taxon>Eukaryota</taxon>
        <taxon>Fungi</taxon>
        <taxon>Dikarya</taxon>
        <taxon>Ascomycota</taxon>
        <taxon>Pezizomycotina</taxon>
        <taxon>Eurotiomycetes</taxon>
        <taxon>Eurotiomycetidae</taxon>
        <taxon>Eurotiales</taxon>
        <taxon>Trichocomaceae</taxon>
        <taxon>Talaromyces</taxon>
        <taxon>Talaromyces sect. Talaromyces</taxon>
    </lineage>
</organism>
<keyword evidence="3" id="KW-1185">Reference proteome</keyword>
<evidence type="ECO:0000313" key="3">
    <source>
        <dbReference type="Proteomes" id="UP000001294"/>
    </source>
</evidence>
<dbReference type="EMBL" id="DS995905">
    <property type="protein sequence ID" value="EEA19422.1"/>
    <property type="molecule type" value="Genomic_DNA"/>
</dbReference>
<dbReference type="HOGENOM" id="CLU_2868393_0_0_1"/>
<dbReference type="VEuPathDB" id="FungiDB:PMAA_002160"/>
<reference evidence="3" key="1">
    <citation type="journal article" date="2015" name="Genome Announc.">
        <title>Genome sequence of the AIDS-associated pathogen Penicillium marneffei (ATCC18224) and its near taxonomic relative Talaromyces stipitatus (ATCC10500).</title>
        <authorList>
            <person name="Nierman W.C."/>
            <person name="Fedorova-Abrams N.D."/>
            <person name="Andrianopoulos A."/>
        </authorList>
    </citation>
    <scope>NUCLEOTIDE SEQUENCE [LARGE SCALE GENOMIC DNA]</scope>
    <source>
        <strain evidence="3">ATCC 18224 / CBS 334.59 / QM 7333</strain>
    </source>
</reference>
<gene>
    <name evidence="2" type="ORF">PMAA_002160</name>
</gene>
<evidence type="ECO:0000256" key="1">
    <source>
        <dbReference type="SAM" id="MobiDB-lite"/>
    </source>
</evidence>
<accession>B6QSM7</accession>
<name>B6QSM7_TALMQ</name>
<sequence>MTNDSVQDPYSSDSSDSSDLSGFGLPDGATLDWIVFSVRLQRVSGYLDRRHAWCSVVGVNFGGR</sequence>
<proteinExistence type="predicted"/>